<keyword evidence="2" id="KW-0472">Membrane</keyword>
<evidence type="ECO:0000256" key="2">
    <source>
        <dbReference type="SAM" id="Phobius"/>
    </source>
</evidence>
<dbReference type="EMBL" id="MU866004">
    <property type="protein sequence ID" value="KAK4442902.1"/>
    <property type="molecule type" value="Genomic_DNA"/>
</dbReference>
<feature type="compositionally biased region" description="Low complexity" evidence="1">
    <location>
        <begin position="40"/>
        <end position="54"/>
    </location>
</feature>
<keyword evidence="4" id="KW-1185">Reference proteome</keyword>
<dbReference type="Proteomes" id="UP001321760">
    <property type="component" value="Unassembled WGS sequence"/>
</dbReference>
<sequence>MTAARTAIMRTALTPLRAQSGAIRLRQFSASQVRYVSGGEPTTTEPTNPRQQPPGVGEKGTAKEYNKDGTNPNKNIVYAGLAAVTMGAILYVSMSPKKERDLDKSKASAAR</sequence>
<evidence type="ECO:0000313" key="3">
    <source>
        <dbReference type="EMBL" id="KAK4442902.1"/>
    </source>
</evidence>
<gene>
    <name evidence="3" type="ORF">QBC34DRAFT_386845</name>
</gene>
<reference evidence="3" key="1">
    <citation type="journal article" date="2023" name="Mol. Phylogenet. Evol.">
        <title>Genome-scale phylogeny and comparative genomics of the fungal order Sordariales.</title>
        <authorList>
            <person name="Hensen N."/>
            <person name="Bonometti L."/>
            <person name="Westerberg I."/>
            <person name="Brannstrom I.O."/>
            <person name="Guillou S."/>
            <person name="Cros-Aarteil S."/>
            <person name="Calhoun S."/>
            <person name="Haridas S."/>
            <person name="Kuo A."/>
            <person name="Mondo S."/>
            <person name="Pangilinan J."/>
            <person name="Riley R."/>
            <person name="LaButti K."/>
            <person name="Andreopoulos B."/>
            <person name="Lipzen A."/>
            <person name="Chen C."/>
            <person name="Yan M."/>
            <person name="Daum C."/>
            <person name="Ng V."/>
            <person name="Clum A."/>
            <person name="Steindorff A."/>
            <person name="Ohm R.A."/>
            <person name="Martin F."/>
            <person name="Silar P."/>
            <person name="Natvig D.O."/>
            <person name="Lalanne C."/>
            <person name="Gautier V."/>
            <person name="Ament-Velasquez S.L."/>
            <person name="Kruys A."/>
            <person name="Hutchinson M.I."/>
            <person name="Powell A.J."/>
            <person name="Barry K."/>
            <person name="Miller A.N."/>
            <person name="Grigoriev I.V."/>
            <person name="Debuchy R."/>
            <person name="Gladieux P."/>
            <person name="Hiltunen Thoren M."/>
            <person name="Johannesson H."/>
        </authorList>
    </citation>
    <scope>NUCLEOTIDE SEQUENCE</scope>
    <source>
        <strain evidence="3">PSN243</strain>
    </source>
</reference>
<accession>A0AAV9G4Y3</accession>
<feature type="transmembrane region" description="Helical" evidence="2">
    <location>
        <begin position="76"/>
        <end position="94"/>
    </location>
</feature>
<name>A0AAV9G4Y3_9PEZI</name>
<keyword evidence="2" id="KW-1133">Transmembrane helix</keyword>
<reference evidence="3" key="2">
    <citation type="submission" date="2023-05" db="EMBL/GenBank/DDBJ databases">
        <authorList>
            <consortium name="Lawrence Berkeley National Laboratory"/>
            <person name="Steindorff A."/>
            <person name="Hensen N."/>
            <person name="Bonometti L."/>
            <person name="Westerberg I."/>
            <person name="Brannstrom I.O."/>
            <person name="Guillou S."/>
            <person name="Cros-Aarteil S."/>
            <person name="Calhoun S."/>
            <person name="Haridas S."/>
            <person name="Kuo A."/>
            <person name="Mondo S."/>
            <person name="Pangilinan J."/>
            <person name="Riley R."/>
            <person name="Labutti K."/>
            <person name="Andreopoulos B."/>
            <person name="Lipzen A."/>
            <person name="Chen C."/>
            <person name="Yanf M."/>
            <person name="Daum C."/>
            <person name="Ng V."/>
            <person name="Clum A."/>
            <person name="Ohm R."/>
            <person name="Martin F."/>
            <person name="Silar P."/>
            <person name="Natvig D."/>
            <person name="Lalanne C."/>
            <person name="Gautier V."/>
            <person name="Ament-Velasquez S.L."/>
            <person name="Kruys A."/>
            <person name="Hutchinson M.I."/>
            <person name="Powell A.J."/>
            <person name="Barry K."/>
            <person name="Miller A.N."/>
            <person name="Grigoriev I.V."/>
            <person name="Debuchy R."/>
            <person name="Gladieux P."/>
            <person name="Thoren M.H."/>
            <person name="Johannesson H."/>
        </authorList>
    </citation>
    <scope>NUCLEOTIDE SEQUENCE</scope>
    <source>
        <strain evidence="3">PSN243</strain>
    </source>
</reference>
<feature type="region of interest" description="Disordered" evidence="1">
    <location>
        <begin position="34"/>
        <end position="72"/>
    </location>
</feature>
<evidence type="ECO:0000313" key="4">
    <source>
        <dbReference type="Proteomes" id="UP001321760"/>
    </source>
</evidence>
<keyword evidence="2" id="KW-0812">Transmembrane</keyword>
<comment type="caution">
    <text evidence="3">The sequence shown here is derived from an EMBL/GenBank/DDBJ whole genome shotgun (WGS) entry which is preliminary data.</text>
</comment>
<organism evidence="3 4">
    <name type="scientific">Podospora aff. communis PSN243</name>
    <dbReference type="NCBI Taxonomy" id="3040156"/>
    <lineage>
        <taxon>Eukaryota</taxon>
        <taxon>Fungi</taxon>
        <taxon>Dikarya</taxon>
        <taxon>Ascomycota</taxon>
        <taxon>Pezizomycotina</taxon>
        <taxon>Sordariomycetes</taxon>
        <taxon>Sordariomycetidae</taxon>
        <taxon>Sordariales</taxon>
        <taxon>Podosporaceae</taxon>
        <taxon>Podospora</taxon>
    </lineage>
</organism>
<evidence type="ECO:0000256" key="1">
    <source>
        <dbReference type="SAM" id="MobiDB-lite"/>
    </source>
</evidence>
<dbReference type="AlphaFoldDB" id="A0AAV9G4Y3"/>
<protein>
    <submittedName>
        <fullName evidence="3">Uncharacterized protein</fullName>
    </submittedName>
</protein>
<proteinExistence type="predicted"/>